<evidence type="ECO:0000313" key="1">
    <source>
        <dbReference type="EMBL" id="JAI03258.1"/>
    </source>
</evidence>
<dbReference type="AlphaFoldDB" id="A0A0E9XKL1"/>
<reference evidence="1" key="2">
    <citation type="journal article" date="2015" name="Fish Shellfish Immunol.">
        <title>Early steps in the European eel (Anguilla anguilla)-Vibrio vulnificus interaction in the gills: Role of the RtxA13 toxin.</title>
        <authorList>
            <person name="Callol A."/>
            <person name="Pajuelo D."/>
            <person name="Ebbesson L."/>
            <person name="Teles M."/>
            <person name="MacKenzie S."/>
            <person name="Amaro C."/>
        </authorList>
    </citation>
    <scope>NUCLEOTIDE SEQUENCE</scope>
</reference>
<name>A0A0E9XKL1_ANGAN</name>
<organism evidence="1">
    <name type="scientific">Anguilla anguilla</name>
    <name type="common">European freshwater eel</name>
    <name type="synonym">Muraena anguilla</name>
    <dbReference type="NCBI Taxonomy" id="7936"/>
    <lineage>
        <taxon>Eukaryota</taxon>
        <taxon>Metazoa</taxon>
        <taxon>Chordata</taxon>
        <taxon>Craniata</taxon>
        <taxon>Vertebrata</taxon>
        <taxon>Euteleostomi</taxon>
        <taxon>Actinopterygii</taxon>
        <taxon>Neopterygii</taxon>
        <taxon>Teleostei</taxon>
        <taxon>Anguilliformes</taxon>
        <taxon>Anguillidae</taxon>
        <taxon>Anguilla</taxon>
    </lineage>
</organism>
<dbReference type="EMBL" id="GBXM01005320">
    <property type="protein sequence ID" value="JAI03258.1"/>
    <property type="molecule type" value="Transcribed_RNA"/>
</dbReference>
<protein>
    <submittedName>
        <fullName evidence="1">Uncharacterized protein</fullName>
    </submittedName>
</protein>
<accession>A0A0E9XKL1</accession>
<reference evidence="1" key="1">
    <citation type="submission" date="2014-11" db="EMBL/GenBank/DDBJ databases">
        <authorList>
            <person name="Amaro Gonzalez C."/>
        </authorList>
    </citation>
    <scope>NUCLEOTIDE SEQUENCE</scope>
</reference>
<proteinExistence type="predicted"/>
<sequence length="64" mass="7151">MWLKGVSNPSKHEKHLIKNLNSGLLKFWNCDCGWKENLHSQGAKFGNPCFNSINSSPSVHSLAL</sequence>